<accession>A0A224Y1P0</accession>
<sequence>MGLWLLWQLFKSAVGRWRWIVNYLGRQGDPLLGLRRLYMTCWHLRWRWRLLLLLLVVGSLLSHPLCQDPGVLVVDSSGCSGLLLLLPLLLGTRPIPGRTGQVVDPTHIPLLLLG</sequence>
<dbReference type="EMBL" id="GFTR01001883">
    <property type="protein sequence ID" value="JAW14543.1"/>
    <property type="molecule type" value="Transcribed_RNA"/>
</dbReference>
<dbReference type="AlphaFoldDB" id="A0A224Y1P0"/>
<proteinExistence type="predicted"/>
<protein>
    <submittedName>
        <fullName evidence="1">Putative secreted protein</fullName>
    </submittedName>
</protein>
<reference evidence="1" key="1">
    <citation type="journal article" date="2018" name="PLoS Negl. Trop. Dis.">
        <title>An insight into the salivary gland and fat body transcriptome of Panstrongylus lignarius (Hemiptera: Heteroptera), the main vector of Chagas disease in Peru.</title>
        <authorList>
            <person name="Nevoa J.C."/>
            <person name="Mendes M.T."/>
            <person name="da Silva M.V."/>
            <person name="Soares S.C."/>
            <person name="Oliveira C.J.F."/>
            <person name="Ribeiro J.M.C."/>
        </authorList>
    </citation>
    <scope>NUCLEOTIDE SEQUENCE</scope>
</reference>
<evidence type="ECO:0000313" key="1">
    <source>
        <dbReference type="EMBL" id="JAW14543.1"/>
    </source>
</evidence>
<organism evidence="1">
    <name type="scientific">Panstrongylus lignarius</name>
    <dbReference type="NCBI Taxonomy" id="156445"/>
    <lineage>
        <taxon>Eukaryota</taxon>
        <taxon>Metazoa</taxon>
        <taxon>Ecdysozoa</taxon>
        <taxon>Arthropoda</taxon>
        <taxon>Hexapoda</taxon>
        <taxon>Insecta</taxon>
        <taxon>Pterygota</taxon>
        <taxon>Neoptera</taxon>
        <taxon>Paraneoptera</taxon>
        <taxon>Hemiptera</taxon>
        <taxon>Heteroptera</taxon>
        <taxon>Panheteroptera</taxon>
        <taxon>Cimicomorpha</taxon>
        <taxon>Reduviidae</taxon>
        <taxon>Triatominae</taxon>
        <taxon>Panstrongylus</taxon>
    </lineage>
</organism>
<name>A0A224Y1P0_9HEMI</name>